<feature type="region of interest" description="Disordered" evidence="1">
    <location>
        <begin position="422"/>
        <end position="450"/>
    </location>
</feature>
<sequence>MIDDESSRLKHFLWEELDENFLIAVIFRSGRRYVVQRHFEQQLLDIKSSSLQNKWRRCLLDVITRSSSPVYITLNEVELMHEVYSWHLNYANNYIKLRENIDYIIDFENLLDCFNSLGLVDNSNYLQSFMIQPVTTLDEARKNIEKWKNLQETINENNTHQQTIDKRVNRKKPKTSTITSTESIPLCDQSSTTGWLQLDSKIVPFIKKQCDRLLSVDYLLKEHIISSSEDFSLRPLYIPIEHDDICTFNTLIRQSSSSLLFNSILTKHSSLITLDHLIFRLKRLFFIRFLSSPINNDYIDYHKIMSFHGGLLTIIDSKKQHLPFIYINKIKYIPQLNNLNSSLIATFCIANKYELEYLRLISLYDYLASDEHDDILKLLLTTNNLTLIPIDYYCEQNLQTTISLNDFHYHEYQRRTQQQKNLNNYDDNQSSSSSLSGWWQPPTSSKQKRPLSHFKLQRPIFF</sequence>
<reference evidence="2" key="1">
    <citation type="submission" date="2021-02" db="EMBL/GenBank/DDBJ databases">
        <authorList>
            <person name="Nowell W R."/>
        </authorList>
    </citation>
    <scope>NUCLEOTIDE SEQUENCE</scope>
</reference>
<dbReference type="Proteomes" id="UP000663844">
    <property type="component" value="Unassembled WGS sequence"/>
</dbReference>
<evidence type="ECO:0000313" key="2">
    <source>
        <dbReference type="EMBL" id="CAF1376245.1"/>
    </source>
</evidence>
<dbReference type="EMBL" id="CAJNOG010000882">
    <property type="protein sequence ID" value="CAF1376245.1"/>
    <property type="molecule type" value="Genomic_DNA"/>
</dbReference>
<proteinExistence type="predicted"/>
<name>A0A815J9L6_9BILA</name>
<organism evidence="2 4">
    <name type="scientific">Adineta steineri</name>
    <dbReference type="NCBI Taxonomy" id="433720"/>
    <lineage>
        <taxon>Eukaryota</taxon>
        <taxon>Metazoa</taxon>
        <taxon>Spiralia</taxon>
        <taxon>Gnathifera</taxon>
        <taxon>Rotifera</taxon>
        <taxon>Eurotatoria</taxon>
        <taxon>Bdelloidea</taxon>
        <taxon>Adinetida</taxon>
        <taxon>Adinetidae</taxon>
        <taxon>Adineta</taxon>
    </lineage>
</organism>
<evidence type="ECO:0000313" key="4">
    <source>
        <dbReference type="Proteomes" id="UP000663845"/>
    </source>
</evidence>
<comment type="caution">
    <text evidence="2">The sequence shown here is derived from an EMBL/GenBank/DDBJ whole genome shotgun (WGS) entry which is preliminary data.</text>
</comment>
<dbReference type="AlphaFoldDB" id="A0A815J9L6"/>
<gene>
    <name evidence="2" type="ORF">JYZ213_LOCUS36404</name>
    <name evidence="3" type="ORF">OXD698_LOCUS8619</name>
</gene>
<protein>
    <submittedName>
        <fullName evidence="2">Uncharacterized protein</fullName>
    </submittedName>
</protein>
<dbReference type="Proteomes" id="UP000663845">
    <property type="component" value="Unassembled WGS sequence"/>
</dbReference>
<evidence type="ECO:0000256" key="1">
    <source>
        <dbReference type="SAM" id="MobiDB-lite"/>
    </source>
</evidence>
<dbReference type="EMBL" id="CAJOAZ010000419">
    <property type="protein sequence ID" value="CAF3643672.1"/>
    <property type="molecule type" value="Genomic_DNA"/>
</dbReference>
<evidence type="ECO:0000313" key="3">
    <source>
        <dbReference type="EMBL" id="CAF3643672.1"/>
    </source>
</evidence>
<accession>A0A815J9L6</accession>